<proteinExistence type="inferred from homology"/>
<protein>
    <submittedName>
        <fullName evidence="7">Vesicle associated membrane protein 2</fullName>
    </submittedName>
</protein>
<dbReference type="GO" id="GO:0016192">
    <property type="term" value="P:vesicle-mediated transport"/>
    <property type="evidence" value="ECO:0007669"/>
    <property type="project" value="InterPro"/>
</dbReference>
<evidence type="ECO:0000256" key="1">
    <source>
        <dbReference type="ARBA" id="ARBA00008025"/>
    </source>
</evidence>
<evidence type="ECO:0000256" key="2">
    <source>
        <dbReference type="ARBA" id="ARBA00046280"/>
    </source>
</evidence>
<evidence type="ECO:0000313" key="7">
    <source>
        <dbReference type="Ensembl" id="ENSSFOP00015029288.1"/>
    </source>
</evidence>
<dbReference type="GO" id="GO:0016020">
    <property type="term" value="C:membrane"/>
    <property type="evidence" value="ECO:0007669"/>
    <property type="project" value="InterPro"/>
</dbReference>
<keyword evidence="3" id="KW-0175">Coiled coil</keyword>
<keyword evidence="5" id="KW-1133">Transmembrane helix</keyword>
<dbReference type="PANTHER" id="PTHR45701">
    <property type="entry name" value="SYNAPTOBREVIN FAMILY MEMBER"/>
    <property type="match status" value="1"/>
</dbReference>
<dbReference type="Pfam" id="PF00957">
    <property type="entry name" value="Synaptobrevin"/>
    <property type="match status" value="1"/>
</dbReference>
<reference evidence="7" key="2">
    <citation type="submission" date="2025-08" db="UniProtKB">
        <authorList>
            <consortium name="Ensembl"/>
        </authorList>
    </citation>
    <scope>IDENTIFICATION</scope>
</reference>
<feature type="transmembrane region" description="Helical" evidence="5">
    <location>
        <begin position="90"/>
        <end position="109"/>
    </location>
</feature>
<dbReference type="OrthoDB" id="10042941at2759"/>
<dbReference type="Ensembl" id="ENSSFOT00015029623.2">
    <property type="protein sequence ID" value="ENSSFOP00015029288.1"/>
    <property type="gene ID" value="ENSSFOG00015018818.2"/>
</dbReference>
<dbReference type="Proteomes" id="UP000694397">
    <property type="component" value="Chromosome 13"/>
</dbReference>
<feature type="region of interest" description="Disordered" evidence="4">
    <location>
        <begin position="1"/>
        <end position="24"/>
    </location>
</feature>
<dbReference type="GO" id="GO:0012505">
    <property type="term" value="C:endomembrane system"/>
    <property type="evidence" value="ECO:0007669"/>
    <property type="project" value="UniProtKB-SubCell"/>
</dbReference>
<keyword evidence="5" id="KW-0812">Transmembrane</keyword>
<organism evidence="7 8">
    <name type="scientific">Scleropages formosus</name>
    <name type="common">Asian bonytongue</name>
    <name type="synonym">Osteoglossum formosum</name>
    <dbReference type="NCBI Taxonomy" id="113540"/>
    <lineage>
        <taxon>Eukaryota</taxon>
        <taxon>Metazoa</taxon>
        <taxon>Chordata</taxon>
        <taxon>Craniata</taxon>
        <taxon>Vertebrata</taxon>
        <taxon>Euteleostomi</taxon>
        <taxon>Actinopterygii</taxon>
        <taxon>Neopterygii</taxon>
        <taxon>Teleostei</taxon>
        <taxon>Osteoglossocephala</taxon>
        <taxon>Osteoglossomorpha</taxon>
        <taxon>Osteoglossiformes</taxon>
        <taxon>Osteoglossidae</taxon>
        <taxon>Scleropages</taxon>
    </lineage>
</organism>
<feature type="domain" description="V-SNARE coiled-coil homology" evidence="6">
    <location>
        <begin position="28"/>
        <end position="88"/>
    </location>
</feature>
<evidence type="ECO:0000259" key="6">
    <source>
        <dbReference type="PROSITE" id="PS50892"/>
    </source>
</evidence>
<keyword evidence="8" id="KW-1185">Reference proteome</keyword>
<evidence type="ECO:0000256" key="5">
    <source>
        <dbReference type="SAM" id="Phobius"/>
    </source>
</evidence>
<dbReference type="CDD" id="cd15870">
    <property type="entry name" value="R-SNARE_VAMP2"/>
    <property type="match status" value="1"/>
</dbReference>
<reference evidence="7 8" key="1">
    <citation type="submission" date="2019-04" db="EMBL/GenBank/DDBJ databases">
        <authorList>
            <consortium name="Wellcome Sanger Institute Data Sharing"/>
        </authorList>
    </citation>
    <scope>NUCLEOTIDE SEQUENCE [LARGE SCALE GENOMIC DNA]</scope>
</reference>
<comment type="similarity">
    <text evidence="1">Belongs to the synaptobrevin family.</text>
</comment>
<accession>A0A8C9SAM0</accession>
<dbReference type="PROSITE" id="PS50892">
    <property type="entry name" value="V_SNARE"/>
    <property type="match status" value="1"/>
</dbReference>
<dbReference type="GeneTree" id="ENSGT00940000158370"/>
<dbReference type="AlphaFoldDB" id="A0A8C9SAM0"/>
<reference evidence="7" key="3">
    <citation type="submission" date="2025-09" db="UniProtKB">
        <authorList>
            <consortium name="Ensembl"/>
        </authorList>
    </citation>
    <scope>IDENTIFICATION</scope>
</reference>
<sequence length="122" mass="13804">MSSPAPADIPAKDEEAPQQPLNVTSNHRLQQSQMQVQELTGIMNVNLDKILKRDQDLSKLDDQADALKDKASHFETSAAKLKRKYWWKNLKMMIILGVICAVILIIIIGKKSIIISFAQEYK</sequence>
<dbReference type="InterPro" id="IPR042855">
    <property type="entry name" value="V_SNARE_CC"/>
</dbReference>
<name>A0A8C9SAM0_SCLFO</name>
<keyword evidence="5" id="KW-0472">Membrane</keyword>
<dbReference type="InterPro" id="IPR001388">
    <property type="entry name" value="Synaptobrevin-like"/>
</dbReference>
<dbReference type="Gene3D" id="1.20.5.110">
    <property type="match status" value="1"/>
</dbReference>
<comment type="subcellular location">
    <subcellularLocation>
        <location evidence="2">Endomembrane system</location>
        <topology evidence="2">Single-pass type IV membrane protein</topology>
    </subcellularLocation>
</comment>
<evidence type="ECO:0000313" key="8">
    <source>
        <dbReference type="Proteomes" id="UP000694397"/>
    </source>
</evidence>
<dbReference type="SUPFAM" id="SSF58038">
    <property type="entry name" value="SNARE fusion complex"/>
    <property type="match status" value="1"/>
</dbReference>
<evidence type="ECO:0000256" key="3">
    <source>
        <dbReference type="PROSITE-ProRule" id="PRU00290"/>
    </source>
</evidence>
<gene>
    <name evidence="7" type="primary">VAMP2</name>
</gene>
<dbReference type="InterPro" id="IPR016444">
    <property type="entry name" value="Synaptobrevin/VAMP"/>
</dbReference>
<evidence type="ECO:0000256" key="4">
    <source>
        <dbReference type="SAM" id="MobiDB-lite"/>
    </source>
</evidence>
<dbReference type="PIRSF" id="PIRSF005409">
    <property type="entry name" value="Synaptobrevin_euk"/>
    <property type="match status" value="1"/>
</dbReference>
<dbReference type="PRINTS" id="PR00219">
    <property type="entry name" value="SYNAPTOBREVN"/>
</dbReference>